<dbReference type="Gene3D" id="3.40.50.2300">
    <property type="match status" value="1"/>
</dbReference>
<dbReference type="InterPro" id="IPR050706">
    <property type="entry name" value="Cyclic-di-GMP_PDE-like"/>
</dbReference>
<protein>
    <submittedName>
        <fullName evidence="4">Sensor histidine kinase RcsC</fullName>
        <ecNumber evidence="4">2.7.13.3</ecNumber>
    </submittedName>
</protein>
<keyword evidence="5" id="KW-1185">Reference proteome</keyword>
<dbReference type="PROSITE" id="PS50110">
    <property type="entry name" value="RESPONSE_REGULATORY"/>
    <property type="match status" value="1"/>
</dbReference>
<dbReference type="InterPro" id="IPR035919">
    <property type="entry name" value="EAL_sf"/>
</dbReference>
<evidence type="ECO:0000259" key="2">
    <source>
        <dbReference type="PROSITE" id="PS50110"/>
    </source>
</evidence>
<keyword evidence="4" id="KW-0418">Kinase</keyword>
<dbReference type="SUPFAM" id="SSF141868">
    <property type="entry name" value="EAL domain-like"/>
    <property type="match status" value="1"/>
</dbReference>
<dbReference type="GO" id="GO:0000160">
    <property type="term" value="P:phosphorelay signal transduction system"/>
    <property type="evidence" value="ECO:0007669"/>
    <property type="project" value="InterPro"/>
</dbReference>
<dbReference type="EMBL" id="CP053073">
    <property type="protein sequence ID" value="QJR14503.1"/>
    <property type="molecule type" value="Genomic_DNA"/>
</dbReference>
<dbReference type="SUPFAM" id="SSF52172">
    <property type="entry name" value="CheY-like"/>
    <property type="match status" value="1"/>
</dbReference>
<accession>A0A6M4H745</accession>
<dbReference type="AlphaFoldDB" id="A0A6M4H745"/>
<dbReference type="FunCoup" id="A0A6M4H745">
    <property type="interactions" value="5"/>
</dbReference>
<gene>
    <name evidence="4" type="primary">rcsC_7</name>
    <name evidence="4" type="ORF">DSM104440_01304</name>
</gene>
<dbReference type="SMART" id="SM00448">
    <property type="entry name" value="REC"/>
    <property type="match status" value="1"/>
</dbReference>
<proteinExistence type="predicted"/>
<name>A0A6M4H745_9PROT</name>
<evidence type="ECO:0000313" key="5">
    <source>
        <dbReference type="Proteomes" id="UP000503096"/>
    </source>
</evidence>
<dbReference type="GO" id="GO:0004673">
    <property type="term" value="F:protein histidine kinase activity"/>
    <property type="evidence" value="ECO:0007669"/>
    <property type="project" value="UniProtKB-EC"/>
</dbReference>
<dbReference type="PANTHER" id="PTHR33121">
    <property type="entry name" value="CYCLIC DI-GMP PHOSPHODIESTERASE PDEF"/>
    <property type="match status" value="1"/>
</dbReference>
<reference evidence="4 5" key="1">
    <citation type="submission" date="2020-04" db="EMBL/GenBank/DDBJ databases">
        <title>Usitatibacter rugosus gen. nov., sp. nov. and Usitatibacter palustris sp. nov., novel members of Usitatibacteraceae fam. nov. within the order Nitrosomonadales isolated from soil.</title>
        <authorList>
            <person name="Huber K.J."/>
            <person name="Neumann-Schaal M."/>
            <person name="Geppert A."/>
            <person name="Luckner M."/>
            <person name="Wanner G."/>
            <person name="Overmann J."/>
        </authorList>
    </citation>
    <scope>NUCLEOTIDE SEQUENCE [LARGE SCALE GENOMIC DNA]</scope>
    <source>
        <strain evidence="4 5">Swamp67</strain>
    </source>
</reference>
<sequence>MINGLRFLVVEDHAFQRWLIGSLLDGLGAESVHLASDGTAGLRTLAKAGDQIDIVVSDLDMPGMDGMQLIRHMGERRHPASLIVLSAMQSPLLASVEAMAREYGVTFLAAIPKPLTARKLQAALDLHRPRPEVPARAPLPRFTPVAIAQGLERGEFEPYFLPRVDIATGCIRGAEALARWNHPTQGRVQPEAFIPVVETRGFMESLTNLMVCTATAHCRTWRDLDLDLSVSINISSTLLGDGRLADRLTELVAAAGIEPRHVTFEITETAATRNLGRTLENLTRLRMYGFGLAIDDYGTGYSSMQRLVNMPFTELKIDKTFVTNAAREPSSRAMVESSLELARKLGLTTIAEGVEDREAWELLRSMGCPQAQGYFIAAPMPAAEFLTWAHEQKQLPGASWSEEA</sequence>
<evidence type="ECO:0000256" key="1">
    <source>
        <dbReference type="PROSITE-ProRule" id="PRU00169"/>
    </source>
</evidence>
<dbReference type="PANTHER" id="PTHR33121:SF79">
    <property type="entry name" value="CYCLIC DI-GMP PHOSPHODIESTERASE PDED-RELATED"/>
    <property type="match status" value="1"/>
</dbReference>
<dbReference type="InterPro" id="IPR011006">
    <property type="entry name" value="CheY-like_superfamily"/>
</dbReference>
<keyword evidence="1" id="KW-0597">Phosphoprotein</keyword>
<dbReference type="InParanoid" id="A0A6M4H745"/>
<dbReference type="SMART" id="SM00052">
    <property type="entry name" value="EAL"/>
    <property type="match status" value="1"/>
</dbReference>
<dbReference type="Pfam" id="PF00563">
    <property type="entry name" value="EAL"/>
    <property type="match status" value="1"/>
</dbReference>
<dbReference type="InterPro" id="IPR001789">
    <property type="entry name" value="Sig_transdc_resp-reg_receiver"/>
</dbReference>
<feature type="domain" description="Response regulatory" evidence="2">
    <location>
        <begin position="6"/>
        <end position="128"/>
    </location>
</feature>
<dbReference type="EC" id="2.7.13.3" evidence="4"/>
<dbReference type="CDD" id="cd01948">
    <property type="entry name" value="EAL"/>
    <property type="match status" value="1"/>
</dbReference>
<feature type="modified residue" description="4-aspartylphosphate" evidence="1">
    <location>
        <position position="58"/>
    </location>
</feature>
<dbReference type="Pfam" id="PF00072">
    <property type="entry name" value="Response_reg"/>
    <property type="match status" value="1"/>
</dbReference>
<dbReference type="InterPro" id="IPR001633">
    <property type="entry name" value="EAL_dom"/>
</dbReference>
<dbReference type="GO" id="GO:0071111">
    <property type="term" value="F:cyclic-guanylate-specific phosphodiesterase activity"/>
    <property type="evidence" value="ECO:0007669"/>
    <property type="project" value="InterPro"/>
</dbReference>
<dbReference type="Proteomes" id="UP000503096">
    <property type="component" value="Chromosome"/>
</dbReference>
<organism evidence="4 5">
    <name type="scientific">Usitatibacter palustris</name>
    <dbReference type="NCBI Taxonomy" id="2732487"/>
    <lineage>
        <taxon>Bacteria</taxon>
        <taxon>Pseudomonadati</taxon>
        <taxon>Pseudomonadota</taxon>
        <taxon>Betaproteobacteria</taxon>
        <taxon>Nitrosomonadales</taxon>
        <taxon>Usitatibacteraceae</taxon>
        <taxon>Usitatibacter</taxon>
    </lineage>
</organism>
<dbReference type="KEGG" id="upl:DSM104440_01304"/>
<dbReference type="RefSeq" id="WP_171161248.1">
    <property type="nucleotide sequence ID" value="NZ_CP053073.1"/>
</dbReference>
<dbReference type="Gene3D" id="3.20.20.450">
    <property type="entry name" value="EAL domain"/>
    <property type="match status" value="1"/>
</dbReference>
<keyword evidence="4" id="KW-0808">Transferase</keyword>
<evidence type="ECO:0000313" key="4">
    <source>
        <dbReference type="EMBL" id="QJR14503.1"/>
    </source>
</evidence>
<feature type="domain" description="EAL" evidence="3">
    <location>
        <begin position="140"/>
        <end position="393"/>
    </location>
</feature>
<evidence type="ECO:0000259" key="3">
    <source>
        <dbReference type="PROSITE" id="PS50883"/>
    </source>
</evidence>
<dbReference type="PROSITE" id="PS50883">
    <property type="entry name" value="EAL"/>
    <property type="match status" value="1"/>
</dbReference>